<gene>
    <name evidence="2" type="ORF">M9Y10_033685</name>
</gene>
<sequence>MSFFQKLFNFFELKNDIDPPAPLYPFKPDPRIKRRQFPILLAKETSRSFATQTEQTISNLTTKESETDIEIPVSFIPKKISYSYLSSRFKYFDHEKNEILSQQNSFVESMPNNSEPEDKDHTKLDNTKRFEICIESDGSNDHSKNEAISGSQSLNIKNQKGSIEENSINNIKIKEEKRANDTFSIFNFKAKEEKNTSDTFSTINFKTKEEKKASDTFSTFNFKNKEEKNSSDTFSTINFKPVEDKKSSDTFSAFNFKNKEEKSSSDTFSTINLKPVEDKKSSDIFSTINFKPTDNKNSDTFSKINFKQADDKKSSDTFSSFNFKPKENNTFSDNASLFEFKPKENSEPGQTSTKAKTMLFNDIDIAAIKAKTEAFLRSTRKSQTTLETNLYSRQEVIRNESGGFSYTPYTGQHFERGGPKKSFSRKFDE</sequence>
<accession>A0ABR2KCU0</accession>
<feature type="region of interest" description="Disordered" evidence="1">
    <location>
        <begin position="401"/>
        <end position="429"/>
    </location>
</feature>
<comment type="caution">
    <text evidence="2">The sequence shown here is derived from an EMBL/GenBank/DDBJ whole genome shotgun (WGS) entry which is preliminary data.</text>
</comment>
<dbReference type="Proteomes" id="UP001470230">
    <property type="component" value="Unassembled WGS sequence"/>
</dbReference>
<proteinExistence type="predicted"/>
<name>A0ABR2KCU0_9EUKA</name>
<dbReference type="EMBL" id="JAPFFF010000005">
    <property type="protein sequence ID" value="KAK8888944.1"/>
    <property type="molecule type" value="Genomic_DNA"/>
</dbReference>
<reference evidence="2 3" key="1">
    <citation type="submission" date="2024-04" db="EMBL/GenBank/DDBJ databases">
        <title>Tritrichomonas musculus Genome.</title>
        <authorList>
            <person name="Alves-Ferreira E."/>
            <person name="Grigg M."/>
            <person name="Lorenzi H."/>
            <person name="Galac M."/>
        </authorList>
    </citation>
    <scope>NUCLEOTIDE SEQUENCE [LARGE SCALE GENOMIC DNA]</scope>
    <source>
        <strain evidence="2 3">EAF2021</strain>
    </source>
</reference>
<keyword evidence="3" id="KW-1185">Reference proteome</keyword>
<evidence type="ECO:0000256" key="1">
    <source>
        <dbReference type="SAM" id="MobiDB-lite"/>
    </source>
</evidence>
<evidence type="ECO:0000313" key="2">
    <source>
        <dbReference type="EMBL" id="KAK8888944.1"/>
    </source>
</evidence>
<organism evidence="2 3">
    <name type="scientific">Tritrichomonas musculus</name>
    <dbReference type="NCBI Taxonomy" id="1915356"/>
    <lineage>
        <taxon>Eukaryota</taxon>
        <taxon>Metamonada</taxon>
        <taxon>Parabasalia</taxon>
        <taxon>Tritrichomonadida</taxon>
        <taxon>Tritrichomonadidae</taxon>
        <taxon>Tritrichomonas</taxon>
    </lineage>
</organism>
<protein>
    <submittedName>
        <fullName evidence="2">Uncharacterized protein</fullName>
    </submittedName>
</protein>
<evidence type="ECO:0000313" key="3">
    <source>
        <dbReference type="Proteomes" id="UP001470230"/>
    </source>
</evidence>